<keyword evidence="4" id="KW-1185">Reference proteome</keyword>
<feature type="region of interest" description="Disordered" evidence="1">
    <location>
        <begin position="195"/>
        <end position="228"/>
    </location>
</feature>
<dbReference type="Proteomes" id="UP000184221">
    <property type="component" value="Unassembled WGS sequence"/>
</dbReference>
<feature type="signal peptide" evidence="2">
    <location>
        <begin position="1"/>
        <end position="22"/>
    </location>
</feature>
<sequence length="228" mass="22838">MIRKTKLWATLAGAALLAGCDATGTGGSLSFLDASTDPANFAAASAQLAGGAIVVSGPDGYCVDASTLRATRVGGFAAVASCNILSGGETGPIVEPVLVTVTVSRATGPAPEPSDLARALGTELLSNREMSAIIAGRMASGGETAFQGSDPRHWRGAFTLGPHMIGLALYAPQGSPLVGAQGAAFLNTVSSRIRANSAPAEQSAEQSQTTPDPITAGLGRLFGRGDLQ</sequence>
<dbReference type="PROSITE" id="PS51257">
    <property type="entry name" value="PROKAR_LIPOPROTEIN"/>
    <property type="match status" value="1"/>
</dbReference>
<keyword evidence="2" id="KW-0732">Signal</keyword>
<dbReference type="AlphaFoldDB" id="A0A1M5T9Q9"/>
<accession>A0A1M5T9Q9</accession>
<gene>
    <name evidence="3" type="ORF">SAMN05443551_2140</name>
</gene>
<organism evidence="3 4">
    <name type="scientific">Marivita hallyeonensis</name>
    <dbReference type="NCBI Taxonomy" id="996342"/>
    <lineage>
        <taxon>Bacteria</taxon>
        <taxon>Pseudomonadati</taxon>
        <taxon>Pseudomonadota</taxon>
        <taxon>Alphaproteobacteria</taxon>
        <taxon>Rhodobacterales</taxon>
        <taxon>Roseobacteraceae</taxon>
        <taxon>Marivita</taxon>
    </lineage>
</organism>
<reference evidence="3 4" key="1">
    <citation type="submission" date="2016-11" db="EMBL/GenBank/DDBJ databases">
        <authorList>
            <person name="Jaros S."/>
            <person name="Januszkiewicz K."/>
            <person name="Wedrychowicz H."/>
        </authorList>
    </citation>
    <scope>NUCLEOTIDE SEQUENCE [LARGE SCALE GENOMIC DNA]</scope>
    <source>
        <strain evidence="3 4">DSM 29431</strain>
    </source>
</reference>
<evidence type="ECO:0000256" key="2">
    <source>
        <dbReference type="SAM" id="SignalP"/>
    </source>
</evidence>
<dbReference type="RefSeq" id="WP_072777528.1">
    <property type="nucleotide sequence ID" value="NZ_FQXC01000003.1"/>
</dbReference>
<evidence type="ECO:0000256" key="1">
    <source>
        <dbReference type="SAM" id="MobiDB-lite"/>
    </source>
</evidence>
<feature type="chain" id="PRO_5009913892" description="Dihydroxy-acid dehydratase" evidence="2">
    <location>
        <begin position="23"/>
        <end position="228"/>
    </location>
</feature>
<evidence type="ECO:0000313" key="4">
    <source>
        <dbReference type="Proteomes" id="UP000184221"/>
    </source>
</evidence>
<proteinExistence type="predicted"/>
<evidence type="ECO:0000313" key="3">
    <source>
        <dbReference type="EMBL" id="SHH47452.1"/>
    </source>
</evidence>
<dbReference type="STRING" id="996342.SAMN05443551_2140"/>
<dbReference type="EMBL" id="FQXC01000003">
    <property type="protein sequence ID" value="SHH47452.1"/>
    <property type="molecule type" value="Genomic_DNA"/>
</dbReference>
<feature type="compositionally biased region" description="Polar residues" evidence="1">
    <location>
        <begin position="195"/>
        <end position="212"/>
    </location>
</feature>
<protein>
    <recommendedName>
        <fullName evidence="5">Dihydroxy-acid dehydratase</fullName>
    </recommendedName>
</protein>
<name>A0A1M5T9Q9_9RHOB</name>
<evidence type="ECO:0008006" key="5">
    <source>
        <dbReference type="Google" id="ProtNLM"/>
    </source>
</evidence>